<reference evidence="2 3" key="1">
    <citation type="submission" date="2023-07" db="EMBL/GenBank/DDBJ databases">
        <title>Genomic Encyclopedia of Type Strains, Phase IV (KMG-IV): sequencing the most valuable type-strain genomes for metagenomic binning, comparative biology and taxonomic classification.</title>
        <authorList>
            <person name="Goeker M."/>
        </authorList>
    </citation>
    <scope>NUCLEOTIDE SEQUENCE [LARGE SCALE GENOMIC DNA]</scope>
    <source>
        <strain evidence="2 3">DSM 19092</strain>
    </source>
</reference>
<accession>A0ABT9VK32</accession>
<proteinExistence type="predicted"/>
<evidence type="ECO:0000256" key="1">
    <source>
        <dbReference type="SAM" id="Phobius"/>
    </source>
</evidence>
<organism evidence="2 3">
    <name type="scientific">Aeribacillus alveayuensis</name>
    <dbReference type="NCBI Taxonomy" id="279215"/>
    <lineage>
        <taxon>Bacteria</taxon>
        <taxon>Bacillati</taxon>
        <taxon>Bacillota</taxon>
        <taxon>Bacilli</taxon>
        <taxon>Bacillales</taxon>
        <taxon>Bacillaceae</taxon>
        <taxon>Aeribacillus</taxon>
    </lineage>
</organism>
<dbReference type="EMBL" id="JAUSTR010000001">
    <property type="protein sequence ID" value="MDQ0161331.1"/>
    <property type="molecule type" value="Genomic_DNA"/>
</dbReference>
<protein>
    <recommendedName>
        <fullName evidence="4">DUF1189 domain-containing protein</fullName>
    </recommendedName>
</protein>
<feature type="transmembrane region" description="Helical" evidence="1">
    <location>
        <begin position="202"/>
        <end position="223"/>
    </location>
</feature>
<feature type="transmembrane region" description="Helical" evidence="1">
    <location>
        <begin position="29"/>
        <end position="47"/>
    </location>
</feature>
<keyword evidence="1" id="KW-0812">Transmembrane</keyword>
<sequence length="256" mass="29461">MNMVLQLIQSLYSPKIIAMTRFQKIGKTILYAFLLSFLAFLPNAVYISQGIISGFKGLDETMEKELPDFSIKNGKLISEVDQPIEVKKGDYIVVLDNQGILTKKDLEKRRNAIGLLTDQFVVVTNGQAQTFEYTMFENTLMKKDLIQIIQQLTKLMPIILSVFLFLLYLSSSFVKFIEISFLALMAILLKNRFGKKLNFKQLWTVSAYSITLATVFFMIMDIFKSTVPFEFYINWCVHLIILYLTLKEIPSPKKQG</sequence>
<evidence type="ECO:0000313" key="2">
    <source>
        <dbReference type="EMBL" id="MDQ0161331.1"/>
    </source>
</evidence>
<dbReference type="Pfam" id="PF06691">
    <property type="entry name" value="DUF1189"/>
    <property type="match status" value="1"/>
</dbReference>
<keyword evidence="3" id="KW-1185">Reference proteome</keyword>
<dbReference type="InterPro" id="IPR009574">
    <property type="entry name" value="DUF1189"/>
</dbReference>
<feature type="transmembrane region" description="Helical" evidence="1">
    <location>
        <begin position="173"/>
        <end position="190"/>
    </location>
</feature>
<evidence type="ECO:0008006" key="4">
    <source>
        <dbReference type="Google" id="ProtNLM"/>
    </source>
</evidence>
<dbReference type="RefSeq" id="WP_419151129.1">
    <property type="nucleotide sequence ID" value="NZ_JAUSTR010000001.1"/>
</dbReference>
<comment type="caution">
    <text evidence="2">The sequence shown here is derived from an EMBL/GenBank/DDBJ whole genome shotgun (WGS) entry which is preliminary data.</text>
</comment>
<gene>
    <name evidence="2" type="ORF">J2S06_000401</name>
</gene>
<feature type="transmembrane region" description="Helical" evidence="1">
    <location>
        <begin position="229"/>
        <end position="246"/>
    </location>
</feature>
<keyword evidence="1" id="KW-0472">Membrane</keyword>
<dbReference type="Proteomes" id="UP001225646">
    <property type="component" value="Unassembled WGS sequence"/>
</dbReference>
<name>A0ABT9VK32_9BACI</name>
<keyword evidence="1" id="KW-1133">Transmembrane helix</keyword>
<evidence type="ECO:0000313" key="3">
    <source>
        <dbReference type="Proteomes" id="UP001225646"/>
    </source>
</evidence>